<evidence type="ECO:0000313" key="5">
    <source>
        <dbReference type="EMBL" id="RRB15650.1"/>
    </source>
</evidence>
<reference evidence="5 6" key="1">
    <citation type="submission" date="2018-11" db="EMBL/GenBank/DDBJ databases">
        <authorList>
            <person name="Zhou Z."/>
            <person name="Wang G."/>
        </authorList>
    </citation>
    <scope>NUCLEOTIDE SEQUENCE [LARGE SCALE GENOMIC DNA]</scope>
    <source>
        <strain evidence="5 6">KCTC42998</strain>
    </source>
</reference>
<dbReference type="InterPro" id="IPR022488">
    <property type="entry name" value="PPK2-related"/>
</dbReference>
<accession>A0A3P1CR17</accession>
<comment type="similarity">
    <text evidence="1">Belongs to the polyphosphate kinase 2 (PPK2) family. Class I subfamily.</text>
</comment>
<name>A0A3P1CR17_9BACT</name>
<dbReference type="SUPFAM" id="SSF52540">
    <property type="entry name" value="P-loop containing nucleoside triphosphate hydrolases"/>
    <property type="match status" value="1"/>
</dbReference>
<organism evidence="5 6">
    <name type="scientific">Larkinella knui</name>
    <dbReference type="NCBI Taxonomy" id="2025310"/>
    <lineage>
        <taxon>Bacteria</taxon>
        <taxon>Pseudomonadati</taxon>
        <taxon>Bacteroidota</taxon>
        <taxon>Cytophagia</taxon>
        <taxon>Cytophagales</taxon>
        <taxon>Spirosomataceae</taxon>
        <taxon>Larkinella</taxon>
    </lineage>
</organism>
<dbReference type="InterPro" id="IPR027417">
    <property type="entry name" value="P-loop_NTPase"/>
</dbReference>
<evidence type="ECO:0000313" key="6">
    <source>
        <dbReference type="Proteomes" id="UP000274271"/>
    </source>
</evidence>
<evidence type="ECO:0000259" key="4">
    <source>
        <dbReference type="Pfam" id="PF03976"/>
    </source>
</evidence>
<dbReference type="Gene3D" id="3.40.50.300">
    <property type="entry name" value="P-loop containing nucleotide triphosphate hydrolases"/>
    <property type="match status" value="1"/>
</dbReference>
<protein>
    <submittedName>
        <fullName evidence="5">Polyphosphate kinase 2 family protein</fullName>
    </submittedName>
</protein>
<dbReference type="GO" id="GO:0008976">
    <property type="term" value="F:polyphosphate kinase activity"/>
    <property type="evidence" value="ECO:0007669"/>
    <property type="project" value="InterPro"/>
</dbReference>
<dbReference type="GO" id="GO:0006797">
    <property type="term" value="P:polyphosphate metabolic process"/>
    <property type="evidence" value="ECO:0007669"/>
    <property type="project" value="InterPro"/>
</dbReference>
<dbReference type="PANTHER" id="PTHR34383">
    <property type="entry name" value="POLYPHOSPHATE:AMP PHOSPHOTRANSFERASE-RELATED"/>
    <property type="match status" value="1"/>
</dbReference>
<keyword evidence="3 5" id="KW-0418">Kinase</keyword>
<feature type="domain" description="Polyphosphate kinase-2-related" evidence="4">
    <location>
        <begin position="32"/>
        <end position="268"/>
    </location>
</feature>
<proteinExistence type="inferred from homology"/>
<evidence type="ECO:0000256" key="2">
    <source>
        <dbReference type="ARBA" id="ARBA00022679"/>
    </source>
</evidence>
<dbReference type="OrthoDB" id="9775224at2"/>
<dbReference type="NCBIfam" id="TIGR03709">
    <property type="entry name" value="PPK2_rel_1"/>
    <property type="match status" value="1"/>
</dbReference>
<dbReference type="EMBL" id="RQJP01000002">
    <property type="protein sequence ID" value="RRB15650.1"/>
    <property type="molecule type" value="Genomic_DNA"/>
</dbReference>
<dbReference type="Proteomes" id="UP000274271">
    <property type="component" value="Unassembled WGS sequence"/>
</dbReference>
<dbReference type="AlphaFoldDB" id="A0A3P1CR17"/>
<keyword evidence="2" id="KW-0808">Transferase</keyword>
<dbReference type="Pfam" id="PF03976">
    <property type="entry name" value="PPK2"/>
    <property type="match status" value="1"/>
</dbReference>
<keyword evidence="6" id="KW-1185">Reference proteome</keyword>
<dbReference type="PIRSF" id="PIRSF028756">
    <property type="entry name" value="PPK2_prd"/>
    <property type="match status" value="1"/>
</dbReference>
<dbReference type="InterPro" id="IPR022300">
    <property type="entry name" value="PPK2-rel_1"/>
</dbReference>
<evidence type="ECO:0000256" key="3">
    <source>
        <dbReference type="ARBA" id="ARBA00022777"/>
    </source>
</evidence>
<dbReference type="PANTHER" id="PTHR34383:SF3">
    <property type="entry name" value="POLYPHOSPHATE:AMP PHOSPHOTRANSFERASE"/>
    <property type="match status" value="1"/>
</dbReference>
<dbReference type="InterPro" id="IPR016898">
    <property type="entry name" value="Polyphosphate_phosphotransfera"/>
</dbReference>
<evidence type="ECO:0000256" key="1">
    <source>
        <dbReference type="ARBA" id="ARBA00009924"/>
    </source>
</evidence>
<sequence length="293" mass="34561">MKTEQFRFSGSEESGKFSISDFPTKIDDLYESKEQYETLLSSLTVELNALQEKMYAHNRYGLLTIFQAMDAAGKDSTIQHVFSGVNPLGMRVHSFKRPTDQELDHDFLWRNLINLPERGTIGIFNRSYYEEVLVVKVHPEILTQTQRLPEERTTDLDKVWKQRYKDIRNFETYLNRNGFPVLKFFLNVSKKEQGDRLIDRIEDPSKNWKFDDQDVVERGFWKQYMQAYEDAVNATATNKAPWYVIPADDKKNMRLIVAKVLVDELKNLKFEYPKVNKRQQKNLQELLKVIKGE</sequence>
<comment type="caution">
    <text evidence="5">The sequence shown here is derived from an EMBL/GenBank/DDBJ whole genome shotgun (WGS) entry which is preliminary data.</text>
</comment>
<gene>
    <name evidence="5" type="ORF">EHT87_12780</name>
</gene>